<evidence type="ECO:0000313" key="4">
    <source>
        <dbReference type="Proteomes" id="UP000572051"/>
    </source>
</evidence>
<evidence type="ECO:0000313" key="3">
    <source>
        <dbReference type="EMBL" id="NYJ33127.1"/>
    </source>
</evidence>
<keyword evidence="4" id="KW-1185">Reference proteome</keyword>
<gene>
    <name evidence="3" type="ORF">HNR10_001008</name>
</gene>
<dbReference type="EMBL" id="JACCFS010000001">
    <property type="protein sequence ID" value="NYJ33127.1"/>
    <property type="molecule type" value="Genomic_DNA"/>
</dbReference>
<dbReference type="AlphaFoldDB" id="A0A7Z0EJ91"/>
<dbReference type="Proteomes" id="UP000572051">
    <property type="component" value="Unassembled WGS sequence"/>
</dbReference>
<dbReference type="InterPro" id="IPR050564">
    <property type="entry name" value="F420-G6PD/mer"/>
</dbReference>
<organism evidence="3 4">
    <name type="scientific">Nocardiopsis aegyptia</name>
    <dbReference type="NCBI Taxonomy" id="220378"/>
    <lineage>
        <taxon>Bacteria</taxon>
        <taxon>Bacillati</taxon>
        <taxon>Actinomycetota</taxon>
        <taxon>Actinomycetes</taxon>
        <taxon>Streptosporangiales</taxon>
        <taxon>Nocardiopsidaceae</taxon>
        <taxon>Nocardiopsis</taxon>
    </lineage>
</organism>
<dbReference type="InterPro" id="IPR019945">
    <property type="entry name" value="F420_G6P_DH-rel"/>
</dbReference>
<dbReference type="Gene3D" id="3.20.20.30">
    <property type="entry name" value="Luciferase-like domain"/>
    <property type="match status" value="1"/>
</dbReference>
<dbReference type="GO" id="GO:0016705">
    <property type="term" value="F:oxidoreductase activity, acting on paired donors, with incorporation or reduction of molecular oxygen"/>
    <property type="evidence" value="ECO:0007669"/>
    <property type="project" value="InterPro"/>
</dbReference>
<proteinExistence type="predicted"/>
<dbReference type="Pfam" id="PF00296">
    <property type="entry name" value="Bac_luciferase"/>
    <property type="match status" value="1"/>
</dbReference>
<evidence type="ECO:0000259" key="2">
    <source>
        <dbReference type="Pfam" id="PF00296"/>
    </source>
</evidence>
<dbReference type="PANTHER" id="PTHR43244:SF1">
    <property type="entry name" value="5,10-METHYLENETETRAHYDROMETHANOPTERIN REDUCTASE"/>
    <property type="match status" value="1"/>
</dbReference>
<evidence type="ECO:0000256" key="1">
    <source>
        <dbReference type="ARBA" id="ARBA00023002"/>
    </source>
</evidence>
<sequence length="323" mass="35115">MTRFGYFLATEEHGPRDLVEQARGAEYAGFEGLWISDHFHPWVDAQGESPFVWSVIGAIGEATDLPVTTAVTCPTTRVHPAVIAQAAATSALLVRGGFTLGVGTGEALNEHVLGQPWPPASVRLSMLEEAIGLIRDLWSGKVVTHRGEHYTVDTARLYTLPEHAPGIHMSAFGPKAVDLAARAADGLIVLSPDTEPIEAFRSHGGPGRPVQAGLKVCWSTDADTARRIAYDRWPTEALAGESLQVLPQPKHFEELTEALVTPEMVAEKVPCGPDPEAHVAAIRPFVEAGVDEVYINQIGDDQEGFFEFYSNEVLPRLRRLERA</sequence>
<dbReference type="SUPFAM" id="SSF51679">
    <property type="entry name" value="Bacterial luciferase-like"/>
    <property type="match status" value="1"/>
</dbReference>
<dbReference type="NCBIfam" id="TIGR03557">
    <property type="entry name" value="F420_G6P_family"/>
    <property type="match status" value="1"/>
</dbReference>
<accession>A0A7Z0EJ91</accession>
<reference evidence="3 4" key="1">
    <citation type="submission" date="2020-07" db="EMBL/GenBank/DDBJ databases">
        <title>Sequencing the genomes of 1000 actinobacteria strains.</title>
        <authorList>
            <person name="Klenk H.-P."/>
        </authorList>
    </citation>
    <scope>NUCLEOTIDE SEQUENCE [LARGE SCALE GENOMIC DNA]</scope>
    <source>
        <strain evidence="3 4">DSM 44442</strain>
    </source>
</reference>
<keyword evidence="1" id="KW-0560">Oxidoreductase</keyword>
<protein>
    <submittedName>
        <fullName evidence="3">G6PDH family F420-dependent oxidoreductase</fullName>
    </submittedName>
</protein>
<dbReference type="CDD" id="cd01097">
    <property type="entry name" value="Tetrahydromethanopterin_reductase"/>
    <property type="match status" value="1"/>
</dbReference>
<dbReference type="RefSeq" id="WP_179821183.1">
    <property type="nucleotide sequence ID" value="NZ_JACCFS010000001.1"/>
</dbReference>
<dbReference type="InterPro" id="IPR011251">
    <property type="entry name" value="Luciferase-like_dom"/>
</dbReference>
<dbReference type="PANTHER" id="PTHR43244">
    <property type="match status" value="1"/>
</dbReference>
<dbReference type="InterPro" id="IPR036661">
    <property type="entry name" value="Luciferase-like_sf"/>
</dbReference>
<comment type="caution">
    <text evidence="3">The sequence shown here is derived from an EMBL/GenBank/DDBJ whole genome shotgun (WGS) entry which is preliminary data.</text>
</comment>
<name>A0A7Z0EJ91_9ACTN</name>
<feature type="domain" description="Luciferase-like" evidence="2">
    <location>
        <begin position="3"/>
        <end position="292"/>
    </location>
</feature>